<evidence type="ECO:0000313" key="4">
    <source>
        <dbReference type="EMBL" id="JAT89369.1"/>
    </source>
</evidence>
<sequence length="152" mass="17604">MNIAHLPAENLRSRYLCIDHFNIKYVRNETGHRKRLQRSAVPEPYQTQDLQNRSSTSSPELNNSSKENGGAYDDKIGDKFLEDILQEGSQQIPGDTASQETGVLDGEDNFEEDIFEEIVDDDFHQIPGTYQFIKHFKRSCWQINCCSFSYYE</sequence>
<dbReference type="EMBL" id="GDQN01002669">
    <property type="protein sequence ID" value="JAT88385.1"/>
    <property type="molecule type" value="Transcribed_RNA"/>
</dbReference>
<accession>A0A1E1WQU1</accession>
<protein>
    <submittedName>
        <fullName evidence="4">Uncharacterized protein</fullName>
    </submittedName>
</protein>
<organism evidence="4">
    <name type="scientific">Pectinophora gossypiella</name>
    <name type="common">Cotton pink bollworm</name>
    <name type="synonym">Depressaria gossypiella</name>
    <dbReference type="NCBI Taxonomy" id="13191"/>
    <lineage>
        <taxon>Eukaryota</taxon>
        <taxon>Metazoa</taxon>
        <taxon>Ecdysozoa</taxon>
        <taxon>Arthropoda</taxon>
        <taxon>Hexapoda</taxon>
        <taxon>Insecta</taxon>
        <taxon>Pterygota</taxon>
        <taxon>Neoptera</taxon>
        <taxon>Endopterygota</taxon>
        <taxon>Lepidoptera</taxon>
        <taxon>Glossata</taxon>
        <taxon>Ditrysia</taxon>
        <taxon>Gelechioidea</taxon>
        <taxon>Gelechiidae</taxon>
        <taxon>Apatetrinae</taxon>
        <taxon>Pectinophora</taxon>
    </lineage>
</organism>
<dbReference type="AlphaFoldDB" id="A0A1E1WQU1"/>
<feature type="region of interest" description="Disordered" evidence="1">
    <location>
        <begin position="32"/>
        <end position="75"/>
    </location>
</feature>
<evidence type="ECO:0000256" key="1">
    <source>
        <dbReference type="SAM" id="MobiDB-lite"/>
    </source>
</evidence>
<dbReference type="EMBL" id="GDQN01006191">
    <property type="protein sequence ID" value="JAT84863.1"/>
    <property type="molecule type" value="Transcribed_RNA"/>
</dbReference>
<dbReference type="OrthoDB" id="2122982at2759"/>
<name>A0A1E1WQU1_PECGO</name>
<proteinExistence type="predicted"/>
<dbReference type="EMBL" id="GDQN01001685">
    <property type="protein sequence ID" value="JAT89369.1"/>
    <property type="molecule type" value="Transcribed_RNA"/>
</dbReference>
<feature type="compositionally biased region" description="Low complexity" evidence="1">
    <location>
        <begin position="54"/>
        <end position="65"/>
    </location>
</feature>
<reference evidence="4" key="1">
    <citation type="submission" date="2015-09" db="EMBL/GenBank/DDBJ databases">
        <title>De novo assembly of Pectinophora gossypiella (Pink Bollworm) gut transcriptome.</title>
        <authorList>
            <person name="Tassone E.E."/>
        </authorList>
    </citation>
    <scope>NUCLEOTIDE SEQUENCE</scope>
</reference>
<gene>
    <name evidence="2" type="ORF">g.14855</name>
    <name evidence="4" type="ORF">g.14856</name>
    <name evidence="3" type="ORF">g.14864</name>
</gene>
<evidence type="ECO:0000313" key="2">
    <source>
        <dbReference type="EMBL" id="JAT84863.1"/>
    </source>
</evidence>
<evidence type="ECO:0000313" key="3">
    <source>
        <dbReference type="EMBL" id="JAT88385.1"/>
    </source>
</evidence>